<evidence type="ECO:0000313" key="2">
    <source>
        <dbReference type="EMBL" id="KXT12170.1"/>
    </source>
</evidence>
<gene>
    <name evidence="2" type="ORF">AC579_2433</name>
</gene>
<dbReference type="SMART" id="SM00225">
    <property type="entry name" value="BTB"/>
    <property type="match status" value="1"/>
</dbReference>
<dbReference type="STRING" id="113226.A0A139IBU9"/>
<evidence type="ECO:0000313" key="3">
    <source>
        <dbReference type="Proteomes" id="UP000073492"/>
    </source>
</evidence>
<feature type="domain" description="BTB" evidence="1">
    <location>
        <begin position="29"/>
        <end position="96"/>
    </location>
</feature>
<organism evidence="2 3">
    <name type="scientific">Pseudocercospora musae</name>
    <dbReference type="NCBI Taxonomy" id="113226"/>
    <lineage>
        <taxon>Eukaryota</taxon>
        <taxon>Fungi</taxon>
        <taxon>Dikarya</taxon>
        <taxon>Ascomycota</taxon>
        <taxon>Pezizomycotina</taxon>
        <taxon>Dothideomycetes</taxon>
        <taxon>Dothideomycetidae</taxon>
        <taxon>Mycosphaerellales</taxon>
        <taxon>Mycosphaerellaceae</taxon>
        <taxon>Pseudocercospora</taxon>
    </lineage>
</organism>
<dbReference type="Gene3D" id="3.30.710.10">
    <property type="entry name" value="Potassium Channel Kv1.1, Chain A"/>
    <property type="match status" value="1"/>
</dbReference>
<dbReference type="InterPro" id="IPR000210">
    <property type="entry name" value="BTB/POZ_dom"/>
</dbReference>
<dbReference type="EMBL" id="LFZO01000162">
    <property type="protein sequence ID" value="KXT12170.1"/>
    <property type="molecule type" value="Genomic_DNA"/>
</dbReference>
<dbReference type="Proteomes" id="UP000073492">
    <property type="component" value="Unassembled WGS sequence"/>
</dbReference>
<proteinExistence type="predicted"/>
<dbReference type="OrthoDB" id="3645966at2759"/>
<evidence type="ECO:0000259" key="1">
    <source>
        <dbReference type="PROSITE" id="PS50097"/>
    </source>
</evidence>
<dbReference type="PROSITE" id="PS50097">
    <property type="entry name" value="BTB"/>
    <property type="match status" value="1"/>
</dbReference>
<accession>A0A139IBU9</accession>
<dbReference type="CDD" id="cd18186">
    <property type="entry name" value="BTB_POZ_ZBTB_KLHL-like"/>
    <property type="match status" value="1"/>
</dbReference>
<dbReference type="InterPro" id="IPR011333">
    <property type="entry name" value="SKP1/BTB/POZ_sf"/>
</dbReference>
<keyword evidence="3" id="KW-1185">Reference proteome</keyword>
<dbReference type="Pfam" id="PF00651">
    <property type="entry name" value="BTB"/>
    <property type="match status" value="1"/>
</dbReference>
<dbReference type="PANTHER" id="PTHR47843:SF5">
    <property type="entry name" value="BTB_POZ DOMAIN PROTEIN"/>
    <property type="match status" value="1"/>
</dbReference>
<dbReference type="SUPFAM" id="SSF54695">
    <property type="entry name" value="POZ domain"/>
    <property type="match status" value="1"/>
</dbReference>
<sequence length="277" mass="31244">MSGPDSDLDHNFKGFIKGLQASYDDALFSDLIVKCQAMERRVHKIVVCKHSKWFAKACTSDFKEGKSKIIELHEDDPEILDAVLKYCYAFEVDAGGSFLTAVKIFATAEKYQMECLQRAAAAEFRRLFHPSLWAALTPNGPHSTAEHADAINEAYTTTSDPDRILKTAILNCVTLKPTSVEGDVTQWLEYQVIIKSHPEFSVDLAMRLAQTGILFNTVRVRFRCQHHHFDSVGLEDVLNVWGGEEMESTCRECPDHYAFSVTAPIDRQEAGNEEDYE</sequence>
<dbReference type="AlphaFoldDB" id="A0A139IBU9"/>
<name>A0A139IBU9_9PEZI</name>
<reference evidence="2 3" key="1">
    <citation type="submission" date="2015-07" db="EMBL/GenBank/DDBJ databases">
        <title>Comparative genomics of the Sigatoka disease complex on banana suggests a link between parallel evolutionary changes in Pseudocercospora fijiensis and Pseudocercospora eumusae and increased virulence on the banana host.</title>
        <authorList>
            <person name="Chang T.-C."/>
            <person name="Salvucci A."/>
            <person name="Crous P.W."/>
            <person name="Stergiopoulos I."/>
        </authorList>
    </citation>
    <scope>NUCLEOTIDE SEQUENCE [LARGE SCALE GENOMIC DNA]</scope>
    <source>
        <strain evidence="2 3">CBS 116634</strain>
    </source>
</reference>
<dbReference type="PANTHER" id="PTHR47843">
    <property type="entry name" value="BTB DOMAIN-CONTAINING PROTEIN-RELATED"/>
    <property type="match status" value="1"/>
</dbReference>
<protein>
    <recommendedName>
        <fullName evidence="1">BTB domain-containing protein</fullName>
    </recommendedName>
</protein>
<comment type="caution">
    <text evidence="2">The sequence shown here is derived from an EMBL/GenBank/DDBJ whole genome shotgun (WGS) entry which is preliminary data.</text>
</comment>